<feature type="domain" description="Aldehyde oxidase/xanthine dehydrogenase a/b hammerhead" evidence="2">
    <location>
        <begin position="33"/>
        <end position="96"/>
    </location>
</feature>
<dbReference type="InterPro" id="IPR036856">
    <property type="entry name" value="Ald_Oxase/Xan_DH_a/b_sf"/>
</dbReference>
<dbReference type="Pfam" id="PF01315">
    <property type="entry name" value="Ald_Xan_dh_C"/>
    <property type="match status" value="1"/>
</dbReference>
<accession>A0A7V8SVZ7</accession>
<feature type="non-terminal residue" evidence="3">
    <location>
        <position position="110"/>
    </location>
</feature>
<feature type="region of interest" description="Disordered" evidence="1">
    <location>
        <begin position="91"/>
        <end position="110"/>
    </location>
</feature>
<dbReference type="InterPro" id="IPR000674">
    <property type="entry name" value="Ald_Oxase/Xan_DH_a/b"/>
</dbReference>
<reference evidence="3" key="1">
    <citation type="submission" date="2020-06" db="EMBL/GenBank/DDBJ databases">
        <title>Legume-microbial interactions unlock mineral nutrients during tropical forest succession.</title>
        <authorList>
            <person name="Epihov D.Z."/>
        </authorList>
    </citation>
    <scope>NUCLEOTIDE SEQUENCE [LARGE SCALE GENOMIC DNA]</scope>
    <source>
        <strain evidence="3">Pan2503</strain>
    </source>
</reference>
<dbReference type="SMART" id="SM01008">
    <property type="entry name" value="Ald_Xan_dh_C"/>
    <property type="match status" value="1"/>
</dbReference>
<gene>
    <name evidence="3" type="ORF">HRJ53_05215</name>
</gene>
<proteinExistence type="predicted"/>
<comment type="caution">
    <text evidence="3">The sequence shown here is derived from an EMBL/GenBank/DDBJ whole genome shotgun (WGS) entry which is preliminary data.</text>
</comment>
<keyword evidence="4" id="KW-1185">Reference proteome</keyword>
<evidence type="ECO:0000313" key="4">
    <source>
        <dbReference type="Proteomes" id="UP000567293"/>
    </source>
</evidence>
<dbReference type="SUPFAM" id="SSF54665">
    <property type="entry name" value="CO dehydrogenase molybdoprotein N-domain-like"/>
    <property type="match status" value="1"/>
</dbReference>
<organism evidence="3 4">
    <name type="scientific">Candidatus Acidiferrum panamense</name>
    <dbReference type="NCBI Taxonomy" id="2741543"/>
    <lineage>
        <taxon>Bacteria</taxon>
        <taxon>Pseudomonadati</taxon>
        <taxon>Acidobacteriota</taxon>
        <taxon>Terriglobia</taxon>
        <taxon>Candidatus Acidiferrales</taxon>
        <taxon>Candidatus Acidiferrum</taxon>
    </lineage>
</organism>
<evidence type="ECO:0000259" key="2">
    <source>
        <dbReference type="SMART" id="SM01008"/>
    </source>
</evidence>
<evidence type="ECO:0000313" key="3">
    <source>
        <dbReference type="EMBL" id="MBA0084376.1"/>
    </source>
</evidence>
<name>A0A7V8SVZ7_9BACT</name>
<dbReference type="AlphaFoldDB" id="A0A7V8SVZ7"/>
<sequence>MAAKAPDNQLPTHPPYKLLGQNYITPDLIAKVTGKAKYAEDYRADGMLFTKLLLSPVPHGHVRHIDAREALAMPGVKAILTVDDMPKPADAMTDLGQRIPANPLGERGLT</sequence>
<protein>
    <submittedName>
        <fullName evidence="3">Xanthine dehydrogenase family protein molybdopterin-binding subunit</fullName>
    </submittedName>
</protein>
<dbReference type="Proteomes" id="UP000567293">
    <property type="component" value="Unassembled WGS sequence"/>
</dbReference>
<evidence type="ECO:0000256" key="1">
    <source>
        <dbReference type="SAM" id="MobiDB-lite"/>
    </source>
</evidence>
<dbReference type="EMBL" id="JACDQQ010000504">
    <property type="protein sequence ID" value="MBA0084376.1"/>
    <property type="molecule type" value="Genomic_DNA"/>
</dbReference>
<dbReference type="Gene3D" id="3.90.1170.50">
    <property type="entry name" value="Aldehyde oxidase/xanthine dehydrogenase, a/b hammerhead"/>
    <property type="match status" value="1"/>
</dbReference>